<organism evidence="3 4">
    <name type="scientific">Folsomia candida</name>
    <name type="common">Springtail</name>
    <dbReference type="NCBI Taxonomy" id="158441"/>
    <lineage>
        <taxon>Eukaryota</taxon>
        <taxon>Metazoa</taxon>
        <taxon>Ecdysozoa</taxon>
        <taxon>Arthropoda</taxon>
        <taxon>Hexapoda</taxon>
        <taxon>Collembola</taxon>
        <taxon>Entomobryomorpha</taxon>
        <taxon>Isotomoidea</taxon>
        <taxon>Isotomidae</taxon>
        <taxon>Proisotominae</taxon>
        <taxon>Folsomia</taxon>
    </lineage>
</organism>
<dbReference type="EMBL" id="LNIX01000005">
    <property type="protein sequence ID" value="OXA54678.1"/>
    <property type="molecule type" value="Genomic_DNA"/>
</dbReference>
<name>A0A226EBU8_FOLCA</name>
<dbReference type="GO" id="GO:0003677">
    <property type="term" value="F:DNA binding"/>
    <property type="evidence" value="ECO:0007669"/>
    <property type="project" value="InterPro"/>
</dbReference>
<feature type="region of interest" description="Disordered" evidence="1">
    <location>
        <begin position="1"/>
        <end position="121"/>
    </location>
</feature>
<dbReference type="Gene3D" id="1.10.10.10">
    <property type="entry name" value="Winged helix-like DNA-binding domain superfamily/Winged helix DNA-binding domain"/>
    <property type="match status" value="1"/>
</dbReference>
<dbReference type="Pfam" id="PF02257">
    <property type="entry name" value="RFX_DNA_binding"/>
    <property type="match status" value="1"/>
</dbReference>
<proteinExistence type="predicted"/>
<dbReference type="GO" id="GO:0006355">
    <property type="term" value="P:regulation of DNA-templated transcription"/>
    <property type="evidence" value="ECO:0007669"/>
    <property type="project" value="InterPro"/>
</dbReference>
<dbReference type="InterPro" id="IPR036388">
    <property type="entry name" value="WH-like_DNA-bd_sf"/>
</dbReference>
<protein>
    <submittedName>
        <fullName evidence="3">Transcription factor RFX3</fullName>
    </submittedName>
</protein>
<evidence type="ECO:0000313" key="3">
    <source>
        <dbReference type="EMBL" id="OXA54678.1"/>
    </source>
</evidence>
<accession>A0A226EBU8</accession>
<dbReference type="AlphaFoldDB" id="A0A226EBU8"/>
<comment type="caution">
    <text evidence="3">The sequence shown here is derived from an EMBL/GenBank/DDBJ whole genome shotgun (WGS) entry which is preliminary data.</text>
</comment>
<dbReference type="SUPFAM" id="SSF46785">
    <property type="entry name" value="Winged helix' DNA-binding domain"/>
    <property type="match status" value="1"/>
</dbReference>
<gene>
    <name evidence="3" type="ORF">Fcan01_11855</name>
</gene>
<keyword evidence="4" id="KW-1185">Reference proteome</keyword>
<dbReference type="InterPro" id="IPR036390">
    <property type="entry name" value="WH_DNA-bd_sf"/>
</dbReference>
<sequence>MDGQEESPSNPPPPSEELDTSVLGRIRRAGSVWLGGGGAMIPPPAEDINSSLNTSVVHKRGRPPKTPTTPTFQVLSPSGGDEEPGPSTLGPSRLAVTAPGPPRKFVSPTSPTPPTPSSRSDANATAINWLLDNIKVADNPATTILKSQLMDRYTAFCEEKGLVPLVDSVLGKRVRECFPAVTTKRPGVGTRADAINIMREVVQKGKNIIGRNHPQTLEDLIYLSWMEAKISEKNQSKN</sequence>
<evidence type="ECO:0000259" key="2">
    <source>
        <dbReference type="Pfam" id="PF02257"/>
    </source>
</evidence>
<evidence type="ECO:0000256" key="1">
    <source>
        <dbReference type="SAM" id="MobiDB-lite"/>
    </source>
</evidence>
<feature type="domain" description="RFX-type winged-helix" evidence="2">
    <location>
        <begin position="125"/>
        <end position="191"/>
    </location>
</feature>
<dbReference type="InterPro" id="IPR003150">
    <property type="entry name" value="DNA-bd_RFX"/>
</dbReference>
<reference evidence="3 4" key="1">
    <citation type="submission" date="2015-12" db="EMBL/GenBank/DDBJ databases">
        <title>The genome of Folsomia candida.</title>
        <authorList>
            <person name="Faddeeva A."/>
            <person name="Derks M.F."/>
            <person name="Anvar Y."/>
            <person name="Smit S."/>
            <person name="Van Straalen N."/>
            <person name="Roelofs D."/>
        </authorList>
    </citation>
    <scope>NUCLEOTIDE SEQUENCE [LARGE SCALE GENOMIC DNA]</scope>
    <source>
        <strain evidence="3 4">VU population</strain>
        <tissue evidence="3">Whole body</tissue>
    </source>
</reference>
<evidence type="ECO:0000313" key="4">
    <source>
        <dbReference type="Proteomes" id="UP000198287"/>
    </source>
</evidence>
<dbReference type="Proteomes" id="UP000198287">
    <property type="component" value="Unassembled WGS sequence"/>
</dbReference>